<dbReference type="EMBL" id="BFAA01003334">
    <property type="protein sequence ID" value="GCB70553.1"/>
    <property type="molecule type" value="Genomic_DNA"/>
</dbReference>
<organism evidence="2 3">
    <name type="scientific">Scyliorhinus torazame</name>
    <name type="common">Cloudy catshark</name>
    <name type="synonym">Catulus torazame</name>
    <dbReference type="NCBI Taxonomy" id="75743"/>
    <lineage>
        <taxon>Eukaryota</taxon>
        <taxon>Metazoa</taxon>
        <taxon>Chordata</taxon>
        <taxon>Craniata</taxon>
        <taxon>Vertebrata</taxon>
        <taxon>Chondrichthyes</taxon>
        <taxon>Elasmobranchii</taxon>
        <taxon>Galeomorphii</taxon>
        <taxon>Galeoidea</taxon>
        <taxon>Carcharhiniformes</taxon>
        <taxon>Scyliorhinidae</taxon>
        <taxon>Scyliorhinus</taxon>
    </lineage>
</organism>
<proteinExistence type="predicted"/>
<keyword evidence="1" id="KW-0732">Signal</keyword>
<comment type="caution">
    <text evidence="2">The sequence shown here is derived from an EMBL/GenBank/DDBJ whole genome shotgun (WGS) entry which is preliminary data.</text>
</comment>
<dbReference type="Proteomes" id="UP000288216">
    <property type="component" value="Unassembled WGS sequence"/>
</dbReference>
<feature type="chain" id="PRO_5019364105" description="Immunoglobulin V-set domain-containing protein" evidence="1">
    <location>
        <begin position="20"/>
        <end position="249"/>
    </location>
</feature>
<dbReference type="OrthoDB" id="8920197at2759"/>
<reference evidence="2 3" key="1">
    <citation type="journal article" date="2018" name="Nat. Ecol. Evol.">
        <title>Shark genomes provide insights into elasmobranch evolution and the origin of vertebrates.</title>
        <authorList>
            <person name="Hara Y"/>
            <person name="Yamaguchi K"/>
            <person name="Onimaru K"/>
            <person name="Kadota M"/>
            <person name="Koyanagi M"/>
            <person name="Keeley SD"/>
            <person name="Tatsumi K"/>
            <person name="Tanaka K"/>
            <person name="Motone F"/>
            <person name="Kageyama Y"/>
            <person name="Nozu R"/>
            <person name="Adachi N"/>
            <person name="Nishimura O"/>
            <person name="Nakagawa R"/>
            <person name="Tanegashima C"/>
            <person name="Kiyatake I"/>
            <person name="Matsumoto R"/>
            <person name="Murakumo K"/>
            <person name="Nishida K"/>
            <person name="Terakita A"/>
            <person name="Kuratani S"/>
            <person name="Sato K"/>
            <person name="Hyodo S Kuraku.S."/>
        </authorList>
    </citation>
    <scope>NUCLEOTIDE SEQUENCE [LARGE SCALE GENOMIC DNA]</scope>
</reference>
<gene>
    <name evidence="2" type="ORF">scyTo_0008612</name>
</gene>
<keyword evidence="3" id="KW-1185">Reference proteome</keyword>
<feature type="signal peptide" evidence="1">
    <location>
        <begin position="1"/>
        <end position="19"/>
    </location>
</feature>
<evidence type="ECO:0000313" key="3">
    <source>
        <dbReference type="Proteomes" id="UP000288216"/>
    </source>
</evidence>
<accession>A0A401PBQ7</accession>
<evidence type="ECO:0000313" key="2">
    <source>
        <dbReference type="EMBL" id="GCB70553.1"/>
    </source>
</evidence>
<dbReference type="AlphaFoldDB" id="A0A401PBQ7"/>
<evidence type="ECO:0008006" key="4">
    <source>
        <dbReference type="Google" id="ProtNLM"/>
    </source>
</evidence>
<evidence type="ECO:0000256" key="1">
    <source>
        <dbReference type="SAM" id="SignalP"/>
    </source>
</evidence>
<sequence>MVFTTLLFLTLISASPTQAAPIVMKAALGETITVECPQAESSLFNQRGSAEDMDYIPLAALWGSGCLLHFSHMLCTFCKRASSAGQQMMGSVATSAREHQWDESCIRRPARRLTNSYTNEEVNDSAQIFDRYRDTCTESCGTMIFTALLFLTLISTSQTQTAPIVMTAAVGETITVECPQAEREDQLKIWTIFRWLLFGALAVCSASVTCYAHFAKGPVMQASKLWVLWKRQPENTNGMRAAFKDQPEG</sequence>
<protein>
    <recommendedName>
        <fullName evidence="4">Immunoglobulin V-set domain-containing protein</fullName>
    </recommendedName>
</protein>
<name>A0A401PBQ7_SCYTO</name>